<evidence type="ECO:0008006" key="3">
    <source>
        <dbReference type="Google" id="ProtNLM"/>
    </source>
</evidence>
<accession>A0A558AB42</accession>
<dbReference type="AlphaFoldDB" id="A0A558AB42"/>
<sequence length="112" mass="12276">MPKVVIVQYQTHPEAADENQRLIEEVMSELDDQDPGGLRYASFRLDDGVTFVHVAITEGDSDPLSQSTAFTAFQQGFGERHVTGTRARSTASVVGSYRFFGQAASARHSTPQ</sequence>
<name>A0A558AB42_9PSEU</name>
<dbReference type="Proteomes" id="UP000318578">
    <property type="component" value="Unassembled WGS sequence"/>
</dbReference>
<dbReference type="EMBL" id="VJZA01000026">
    <property type="protein sequence ID" value="TVT21491.1"/>
    <property type="molecule type" value="Genomic_DNA"/>
</dbReference>
<protein>
    <recommendedName>
        <fullName evidence="3">Antibiotic biosynthesis monooxygenase</fullName>
    </recommendedName>
</protein>
<dbReference type="OrthoDB" id="163010at2"/>
<evidence type="ECO:0000313" key="2">
    <source>
        <dbReference type="Proteomes" id="UP000318578"/>
    </source>
</evidence>
<dbReference type="RefSeq" id="WP_144639496.1">
    <property type="nucleotide sequence ID" value="NZ_BNAX01000008.1"/>
</dbReference>
<organism evidence="1 2">
    <name type="scientific">Amycolatopsis acidiphila</name>
    <dbReference type="NCBI Taxonomy" id="715473"/>
    <lineage>
        <taxon>Bacteria</taxon>
        <taxon>Bacillati</taxon>
        <taxon>Actinomycetota</taxon>
        <taxon>Actinomycetes</taxon>
        <taxon>Pseudonocardiales</taxon>
        <taxon>Pseudonocardiaceae</taxon>
        <taxon>Amycolatopsis</taxon>
    </lineage>
</organism>
<reference evidence="1 2" key="1">
    <citation type="submission" date="2019-07" db="EMBL/GenBank/DDBJ databases">
        <title>New species of Amycolatopsis and Streptomyces.</title>
        <authorList>
            <person name="Duangmal K."/>
            <person name="Teo W.F.A."/>
            <person name="Lipun K."/>
        </authorList>
    </citation>
    <scope>NUCLEOTIDE SEQUENCE [LARGE SCALE GENOMIC DNA]</scope>
    <source>
        <strain evidence="1 2">JCM 30562</strain>
    </source>
</reference>
<comment type="caution">
    <text evidence="1">The sequence shown here is derived from an EMBL/GenBank/DDBJ whole genome shotgun (WGS) entry which is preliminary data.</text>
</comment>
<proteinExistence type="predicted"/>
<evidence type="ECO:0000313" key="1">
    <source>
        <dbReference type="EMBL" id="TVT21491.1"/>
    </source>
</evidence>
<gene>
    <name evidence="1" type="ORF">FNH06_17125</name>
</gene>
<keyword evidence="2" id="KW-1185">Reference proteome</keyword>